<proteinExistence type="predicted"/>
<reference evidence="3 4" key="1">
    <citation type="submission" date="2023-03" db="EMBL/GenBank/DDBJ databases">
        <title>Draft genome sequence of type strain Streptomyces ferralitis JCM 14344.</title>
        <authorList>
            <person name="Klaysubun C."/>
            <person name="Duangmal K."/>
        </authorList>
    </citation>
    <scope>NUCLEOTIDE SEQUENCE [LARGE SCALE GENOMIC DNA]</scope>
    <source>
        <strain evidence="3 4">JCM 14344</strain>
    </source>
</reference>
<keyword evidence="2" id="KW-0732">Signal</keyword>
<dbReference type="EMBL" id="JARHTQ010000007">
    <property type="protein sequence ID" value="MDF2256767.1"/>
    <property type="molecule type" value="Genomic_DNA"/>
</dbReference>
<organism evidence="3 4">
    <name type="scientific">Streptantibioticus ferralitis</name>
    <dbReference type="NCBI Taxonomy" id="236510"/>
    <lineage>
        <taxon>Bacteria</taxon>
        <taxon>Bacillati</taxon>
        <taxon>Actinomycetota</taxon>
        <taxon>Actinomycetes</taxon>
        <taxon>Kitasatosporales</taxon>
        <taxon>Streptomycetaceae</taxon>
        <taxon>Streptantibioticus</taxon>
    </lineage>
</organism>
<accession>A0ABT5YYU7</accession>
<keyword evidence="4" id="KW-1185">Reference proteome</keyword>
<feature type="signal peptide" evidence="2">
    <location>
        <begin position="1"/>
        <end position="37"/>
    </location>
</feature>
<name>A0ABT5YYU7_9ACTN</name>
<dbReference type="RefSeq" id="WP_275813568.1">
    <property type="nucleotide sequence ID" value="NZ_BAAANM010000001.1"/>
</dbReference>
<evidence type="ECO:0000313" key="3">
    <source>
        <dbReference type="EMBL" id="MDF2256767.1"/>
    </source>
</evidence>
<feature type="chain" id="PRO_5045132823" description="Secreted protein" evidence="2">
    <location>
        <begin position="38"/>
        <end position="153"/>
    </location>
</feature>
<evidence type="ECO:0000256" key="2">
    <source>
        <dbReference type="SAM" id="SignalP"/>
    </source>
</evidence>
<comment type="caution">
    <text evidence="3">The sequence shown here is derived from an EMBL/GenBank/DDBJ whole genome shotgun (WGS) entry which is preliminary data.</text>
</comment>
<evidence type="ECO:0000313" key="4">
    <source>
        <dbReference type="Proteomes" id="UP001220022"/>
    </source>
</evidence>
<evidence type="ECO:0008006" key="5">
    <source>
        <dbReference type="Google" id="ProtNLM"/>
    </source>
</evidence>
<evidence type="ECO:0000256" key="1">
    <source>
        <dbReference type="SAM" id="MobiDB-lite"/>
    </source>
</evidence>
<dbReference type="Proteomes" id="UP001220022">
    <property type="component" value="Unassembled WGS sequence"/>
</dbReference>
<feature type="region of interest" description="Disordered" evidence="1">
    <location>
        <begin position="50"/>
        <end position="82"/>
    </location>
</feature>
<gene>
    <name evidence="3" type="ORF">P2L57_13850</name>
</gene>
<protein>
    <recommendedName>
        <fullName evidence="5">Secreted protein</fullName>
    </recommendedName>
</protein>
<sequence length="153" mass="15533">MFSAVTTGRHAAGSGVRAALLVALLAFLITTFTPAFASVPPPATGNCAALHLPQASPPTVDDDDEDDCGTPQAVALPGGDRGVHRDAPHHGGGHRACIVSTCHERSRLAVFGSDHIVRDGLACVTAPGARGRAPASAHHASGGQLPQNVVLRC</sequence>